<evidence type="ECO:0000313" key="1">
    <source>
        <dbReference type="EMBL" id="ABM77107.1"/>
    </source>
</evidence>
<name>A2C6J7_PROM3</name>
<evidence type="ECO:0000313" key="2">
    <source>
        <dbReference type="Proteomes" id="UP000002274"/>
    </source>
</evidence>
<dbReference type="Proteomes" id="UP000002274">
    <property type="component" value="Chromosome"/>
</dbReference>
<dbReference type="AlphaFoldDB" id="A2C6J7"/>
<accession>A2C6J7</accession>
<protein>
    <submittedName>
        <fullName evidence="1">Uncharacterized protein</fullName>
    </submittedName>
</protein>
<sequence>MNKDKANLCLHSLEGLSNIYCNSLIANWVPSGTTGLGGLALTTPPAGLNLFLKKILSV</sequence>
<proteinExistence type="predicted"/>
<gene>
    <name evidence="1" type="ordered locus">P9303_03551</name>
</gene>
<dbReference type="HOGENOM" id="CLU_2975705_0_0_3"/>
<dbReference type="EMBL" id="CP000554">
    <property type="protein sequence ID" value="ABM77107.1"/>
    <property type="molecule type" value="Genomic_DNA"/>
</dbReference>
<reference evidence="1 2" key="1">
    <citation type="journal article" date="2007" name="PLoS Genet.">
        <title>Patterns and implications of gene gain and loss in the evolution of Prochlorococcus.</title>
        <authorList>
            <person name="Kettler G.C."/>
            <person name="Martiny A.C."/>
            <person name="Huang K."/>
            <person name="Zucker J."/>
            <person name="Coleman M.L."/>
            <person name="Rodrigue S."/>
            <person name="Chen F."/>
            <person name="Lapidus A."/>
            <person name="Ferriera S."/>
            <person name="Johnson J."/>
            <person name="Steglich C."/>
            <person name="Church G.M."/>
            <person name="Richardson P."/>
            <person name="Chisholm S.W."/>
        </authorList>
    </citation>
    <scope>NUCLEOTIDE SEQUENCE [LARGE SCALE GENOMIC DNA]</scope>
    <source>
        <strain evidence="1 2">MIT 9303</strain>
    </source>
</reference>
<organism evidence="1 2">
    <name type="scientific">Prochlorococcus marinus (strain MIT 9303)</name>
    <dbReference type="NCBI Taxonomy" id="59922"/>
    <lineage>
        <taxon>Bacteria</taxon>
        <taxon>Bacillati</taxon>
        <taxon>Cyanobacteriota</taxon>
        <taxon>Cyanophyceae</taxon>
        <taxon>Synechococcales</taxon>
        <taxon>Prochlorococcaceae</taxon>
        <taxon>Prochlorococcus</taxon>
    </lineage>
</organism>
<dbReference type="KEGG" id="pmf:P9303_03551"/>